<protein>
    <submittedName>
        <fullName evidence="1">Gcn5-related N-acetyltransferase</fullName>
    </submittedName>
</protein>
<dbReference type="RefSeq" id="WP_006160498.1">
    <property type="nucleotide sequence ID" value="NZ_AHJE01000065.1"/>
</dbReference>
<evidence type="ECO:0000313" key="1">
    <source>
        <dbReference type="EMBL" id="EHP40424.1"/>
    </source>
</evidence>
<dbReference type="Proteomes" id="UP000005808">
    <property type="component" value="Unassembled WGS sequence"/>
</dbReference>
<gene>
    <name evidence="1" type="ORF">OR16_25408</name>
</gene>
<sequence>MVKLQKASGGAAFALYRTNEAFFPLIGSVLNDEQDGVVYADHAVAPRQVYVEHAFGFAQIFGTPTPEFENALRQYLLVDKQFAAAKVRLYTPYLPAFLRSGDSDALRSYRQRFVFDSERGSLQSLHGQVLNTETRAGYVDQSNVAEIERRFGVVSRFWRSPDDFIAKAHAAVALVKGEMAAICYAAAVADGRAEIDVLTLPEYRHLGLGKFVVMLFNQNCRDAGLQPLWDCFANNSGSMALCRSIGFVPAMAAYPFFTINK</sequence>
<dbReference type="Pfam" id="PF12746">
    <property type="entry name" value="GNAT_acetyltran"/>
    <property type="match status" value="1"/>
</dbReference>
<dbReference type="OrthoDB" id="8892709at2"/>
<proteinExistence type="predicted"/>
<dbReference type="GO" id="GO:0016740">
    <property type="term" value="F:transferase activity"/>
    <property type="evidence" value="ECO:0007669"/>
    <property type="project" value="UniProtKB-KW"/>
</dbReference>
<accession>H1SAF1</accession>
<dbReference type="InterPro" id="IPR027365">
    <property type="entry name" value="GNAT_acetyltra_YdfB-like"/>
</dbReference>
<keyword evidence="1" id="KW-0808">Transferase</keyword>
<dbReference type="EMBL" id="AHJE01000065">
    <property type="protein sequence ID" value="EHP40424.1"/>
    <property type="molecule type" value="Genomic_DNA"/>
</dbReference>
<dbReference type="Gene3D" id="3.40.630.30">
    <property type="match status" value="1"/>
</dbReference>
<dbReference type="InterPro" id="IPR016181">
    <property type="entry name" value="Acyl_CoA_acyltransferase"/>
</dbReference>
<comment type="caution">
    <text evidence="1">The sequence shown here is derived from an EMBL/GenBank/DDBJ whole genome shotgun (WGS) entry which is preliminary data.</text>
</comment>
<name>H1SAF1_9BURK</name>
<evidence type="ECO:0000313" key="2">
    <source>
        <dbReference type="Proteomes" id="UP000005808"/>
    </source>
</evidence>
<organism evidence="1 2">
    <name type="scientific">Cupriavidus basilensis OR16</name>
    <dbReference type="NCBI Taxonomy" id="1127483"/>
    <lineage>
        <taxon>Bacteria</taxon>
        <taxon>Pseudomonadati</taxon>
        <taxon>Pseudomonadota</taxon>
        <taxon>Betaproteobacteria</taxon>
        <taxon>Burkholderiales</taxon>
        <taxon>Burkholderiaceae</taxon>
        <taxon>Cupriavidus</taxon>
    </lineage>
</organism>
<reference evidence="1 2" key="1">
    <citation type="journal article" date="2012" name="J. Bacteriol.">
        <title>De Novo Genome Project of Cupriavidus basilensis OR16.</title>
        <authorList>
            <person name="Cserhati M."/>
            <person name="Kriszt B."/>
            <person name="Szoboszlay S."/>
            <person name="Toth A."/>
            <person name="Szabo I."/>
            <person name="Tancsics A."/>
            <person name="Nagy I."/>
            <person name="Horvath B."/>
            <person name="Nagy I."/>
            <person name="Kukolya J."/>
        </authorList>
    </citation>
    <scope>NUCLEOTIDE SEQUENCE [LARGE SCALE GENOMIC DNA]</scope>
    <source>
        <strain evidence="1 2">OR16</strain>
    </source>
</reference>
<dbReference type="AlphaFoldDB" id="H1SAF1"/>
<dbReference type="SUPFAM" id="SSF55729">
    <property type="entry name" value="Acyl-CoA N-acyltransferases (Nat)"/>
    <property type="match status" value="1"/>
</dbReference>